<dbReference type="Pfam" id="PF06042">
    <property type="entry name" value="NTP_transf_6"/>
    <property type="match status" value="1"/>
</dbReference>
<dbReference type="RefSeq" id="WP_229671141.1">
    <property type="nucleotide sequence ID" value="NZ_BMOE01000021.1"/>
</dbReference>
<evidence type="ECO:0008006" key="3">
    <source>
        <dbReference type="Google" id="ProtNLM"/>
    </source>
</evidence>
<protein>
    <recommendedName>
        <fullName evidence="3">Nucleotidyltransferase family protein</fullName>
    </recommendedName>
</protein>
<dbReference type="Proteomes" id="UP000635726">
    <property type="component" value="Unassembled WGS sequence"/>
</dbReference>
<organism evidence="1 2">
    <name type="scientific">Deinococcus aquiradiocola</name>
    <dbReference type="NCBI Taxonomy" id="393059"/>
    <lineage>
        <taxon>Bacteria</taxon>
        <taxon>Thermotogati</taxon>
        <taxon>Deinococcota</taxon>
        <taxon>Deinococci</taxon>
        <taxon>Deinococcales</taxon>
        <taxon>Deinococcaceae</taxon>
        <taxon>Deinococcus</taxon>
    </lineage>
</organism>
<accession>A0A917PRK1</accession>
<dbReference type="EMBL" id="BMOE01000021">
    <property type="protein sequence ID" value="GGJ88407.1"/>
    <property type="molecule type" value="Genomic_DNA"/>
</dbReference>
<name>A0A917PRK1_9DEIO</name>
<dbReference type="PANTHER" id="PTHR39166">
    <property type="entry name" value="BLL1166 PROTEIN"/>
    <property type="match status" value="1"/>
</dbReference>
<sequence length="205" mass="22183">MTPVRTTAVLTPDAVLDAVRRNPVNVAILERLPDLGAPQAQLVAGCVFGAVWNAQAGLDATAHVRDYDVFYFDPDTGYGAEDEVIRRAGQLFADLGVTVEVRNQARVHLWFESRFGQTRPAIGSVREGIDQFLVRCTCLGVDAAGTLYAPYGLQELAAGVLRPNPLNADDGTLYRAKVDSYRARWPWLRDDAGGPPGPLTGPPHA</sequence>
<gene>
    <name evidence="1" type="ORF">GCM10008939_35620</name>
</gene>
<reference evidence="1" key="2">
    <citation type="submission" date="2020-09" db="EMBL/GenBank/DDBJ databases">
        <authorList>
            <person name="Sun Q."/>
            <person name="Ohkuma M."/>
        </authorList>
    </citation>
    <scope>NUCLEOTIDE SEQUENCE</scope>
    <source>
        <strain evidence="1">JCM 14371</strain>
    </source>
</reference>
<reference evidence="1" key="1">
    <citation type="journal article" date="2014" name="Int. J. Syst. Evol. Microbiol.">
        <title>Complete genome sequence of Corynebacterium casei LMG S-19264T (=DSM 44701T), isolated from a smear-ripened cheese.</title>
        <authorList>
            <consortium name="US DOE Joint Genome Institute (JGI-PGF)"/>
            <person name="Walter F."/>
            <person name="Albersmeier A."/>
            <person name="Kalinowski J."/>
            <person name="Ruckert C."/>
        </authorList>
    </citation>
    <scope>NUCLEOTIDE SEQUENCE</scope>
    <source>
        <strain evidence="1">JCM 14371</strain>
    </source>
</reference>
<keyword evidence="2" id="KW-1185">Reference proteome</keyword>
<evidence type="ECO:0000313" key="2">
    <source>
        <dbReference type="Proteomes" id="UP000635726"/>
    </source>
</evidence>
<dbReference type="InterPro" id="IPR009267">
    <property type="entry name" value="NTP_transf_6"/>
</dbReference>
<dbReference type="AlphaFoldDB" id="A0A917PRK1"/>
<dbReference type="PANTHER" id="PTHR39166:SF1">
    <property type="entry name" value="BLL1166 PROTEIN"/>
    <property type="match status" value="1"/>
</dbReference>
<evidence type="ECO:0000313" key="1">
    <source>
        <dbReference type="EMBL" id="GGJ88407.1"/>
    </source>
</evidence>
<proteinExistence type="predicted"/>
<comment type="caution">
    <text evidence="1">The sequence shown here is derived from an EMBL/GenBank/DDBJ whole genome shotgun (WGS) entry which is preliminary data.</text>
</comment>